<evidence type="ECO:0000256" key="1">
    <source>
        <dbReference type="SAM" id="SignalP"/>
    </source>
</evidence>
<keyword evidence="1" id="KW-0732">Signal</keyword>
<proteinExistence type="predicted"/>
<dbReference type="AlphaFoldDB" id="A0A4R6J8N4"/>
<evidence type="ECO:0000313" key="2">
    <source>
        <dbReference type="EMBL" id="TDO31251.1"/>
    </source>
</evidence>
<sequence>MRRPVMYLAGLLLATGASLALAGPAQAAVSHGSAASGQSAASHDWCDDDDHYSFYGHRRHFHHHGHYGQGGGVYGSYNGILNGNSISVLDF</sequence>
<organism evidence="2 3">
    <name type="scientific">Paractinoplanes brasiliensis</name>
    <dbReference type="NCBI Taxonomy" id="52695"/>
    <lineage>
        <taxon>Bacteria</taxon>
        <taxon>Bacillati</taxon>
        <taxon>Actinomycetota</taxon>
        <taxon>Actinomycetes</taxon>
        <taxon>Micromonosporales</taxon>
        <taxon>Micromonosporaceae</taxon>
        <taxon>Paractinoplanes</taxon>
    </lineage>
</organism>
<name>A0A4R6J8N4_9ACTN</name>
<evidence type="ECO:0000313" key="3">
    <source>
        <dbReference type="Proteomes" id="UP000294901"/>
    </source>
</evidence>
<gene>
    <name evidence="2" type="ORF">C8E87_6664</name>
</gene>
<dbReference type="EMBL" id="SNWR01000002">
    <property type="protein sequence ID" value="TDO31251.1"/>
    <property type="molecule type" value="Genomic_DNA"/>
</dbReference>
<reference evidence="2 3" key="1">
    <citation type="submission" date="2019-03" db="EMBL/GenBank/DDBJ databases">
        <title>Sequencing the genomes of 1000 actinobacteria strains.</title>
        <authorList>
            <person name="Klenk H.-P."/>
        </authorList>
    </citation>
    <scope>NUCLEOTIDE SEQUENCE [LARGE SCALE GENOMIC DNA]</scope>
    <source>
        <strain evidence="2 3">DSM 43805</strain>
    </source>
</reference>
<accession>A0A4R6J8N4</accession>
<dbReference type="Proteomes" id="UP000294901">
    <property type="component" value="Unassembled WGS sequence"/>
</dbReference>
<keyword evidence="3" id="KW-1185">Reference proteome</keyword>
<protein>
    <submittedName>
        <fullName evidence="2">Uncharacterized protein</fullName>
    </submittedName>
</protein>
<comment type="caution">
    <text evidence="2">The sequence shown here is derived from an EMBL/GenBank/DDBJ whole genome shotgun (WGS) entry which is preliminary data.</text>
</comment>
<feature type="signal peptide" evidence="1">
    <location>
        <begin position="1"/>
        <end position="22"/>
    </location>
</feature>
<feature type="chain" id="PRO_5039354626" evidence="1">
    <location>
        <begin position="23"/>
        <end position="91"/>
    </location>
</feature>
<dbReference type="RefSeq" id="WP_133877393.1">
    <property type="nucleotide sequence ID" value="NZ_BOMD01000045.1"/>
</dbReference>